<feature type="region of interest" description="Disordered" evidence="1">
    <location>
        <begin position="1"/>
        <end position="22"/>
    </location>
</feature>
<reference evidence="2" key="2">
    <citation type="submission" date="2023-05" db="EMBL/GenBank/DDBJ databases">
        <authorList>
            <consortium name="Lawrence Berkeley National Laboratory"/>
            <person name="Steindorff A."/>
            <person name="Hensen N."/>
            <person name="Bonometti L."/>
            <person name="Westerberg I."/>
            <person name="Brannstrom I.O."/>
            <person name="Guillou S."/>
            <person name="Cros-Aarteil S."/>
            <person name="Calhoun S."/>
            <person name="Haridas S."/>
            <person name="Kuo A."/>
            <person name="Mondo S."/>
            <person name="Pangilinan J."/>
            <person name="Riley R."/>
            <person name="Labutti K."/>
            <person name="Andreopoulos B."/>
            <person name="Lipzen A."/>
            <person name="Chen C."/>
            <person name="Yanf M."/>
            <person name="Daum C."/>
            <person name="Ng V."/>
            <person name="Clum A."/>
            <person name="Ohm R."/>
            <person name="Martin F."/>
            <person name="Silar P."/>
            <person name="Natvig D."/>
            <person name="Lalanne C."/>
            <person name="Gautier V."/>
            <person name="Ament-Velasquez S.L."/>
            <person name="Kruys A."/>
            <person name="Hutchinson M.I."/>
            <person name="Powell A.J."/>
            <person name="Barry K."/>
            <person name="Miller A.N."/>
            <person name="Grigoriev I.V."/>
            <person name="Debuchy R."/>
            <person name="Gladieux P."/>
            <person name="Thoren M.H."/>
            <person name="Johannesson H."/>
        </authorList>
    </citation>
    <scope>NUCLEOTIDE SEQUENCE</scope>
    <source>
        <strain evidence="2">CBS 123565</strain>
    </source>
</reference>
<name>A0AAN6UVY4_9PEZI</name>
<evidence type="ECO:0000313" key="2">
    <source>
        <dbReference type="EMBL" id="KAK4138841.1"/>
    </source>
</evidence>
<feature type="compositionally biased region" description="Gly residues" evidence="1">
    <location>
        <begin position="12"/>
        <end position="22"/>
    </location>
</feature>
<comment type="caution">
    <text evidence="2">The sequence shown here is derived from an EMBL/GenBank/DDBJ whole genome shotgun (WGS) entry which is preliminary data.</text>
</comment>
<dbReference type="SUPFAM" id="SSF142338">
    <property type="entry name" value="CofD-like"/>
    <property type="match status" value="1"/>
</dbReference>
<dbReference type="EMBL" id="MU853401">
    <property type="protein sequence ID" value="KAK4138841.1"/>
    <property type="molecule type" value="Genomic_DNA"/>
</dbReference>
<proteinExistence type="predicted"/>
<accession>A0AAN6UVY4</accession>
<dbReference type="PANTHER" id="PTHR31240">
    <property type="entry name" value="MATERNAL EFFECT EMBRYO ARREST 18"/>
    <property type="match status" value="1"/>
</dbReference>
<evidence type="ECO:0000256" key="1">
    <source>
        <dbReference type="SAM" id="MobiDB-lite"/>
    </source>
</evidence>
<dbReference type="InterPro" id="IPR038136">
    <property type="entry name" value="CofD-like_dom_sf"/>
</dbReference>
<reference evidence="2" key="1">
    <citation type="journal article" date="2023" name="Mol. Phylogenet. Evol.">
        <title>Genome-scale phylogeny and comparative genomics of the fungal order Sordariales.</title>
        <authorList>
            <person name="Hensen N."/>
            <person name="Bonometti L."/>
            <person name="Westerberg I."/>
            <person name="Brannstrom I.O."/>
            <person name="Guillou S."/>
            <person name="Cros-Aarteil S."/>
            <person name="Calhoun S."/>
            <person name="Haridas S."/>
            <person name="Kuo A."/>
            <person name="Mondo S."/>
            <person name="Pangilinan J."/>
            <person name="Riley R."/>
            <person name="LaButti K."/>
            <person name="Andreopoulos B."/>
            <person name="Lipzen A."/>
            <person name="Chen C."/>
            <person name="Yan M."/>
            <person name="Daum C."/>
            <person name="Ng V."/>
            <person name="Clum A."/>
            <person name="Steindorff A."/>
            <person name="Ohm R.A."/>
            <person name="Martin F."/>
            <person name="Silar P."/>
            <person name="Natvig D.O."/>
            <person name="Lalanne C."/>
            <person name="Gautier V."/>
            <person name="Ament-Velasquez S.L."/>
            <person name="Kruys A."/>
            <person name="Hutchinson M.I."/>
            <person name="Powell A.J."/>
            <person name="Barry K."/>
            <person name="Miller A.N."/>
            <person name="Grigoriev I.V."/>
            <person name="Debuchy R."/>
            <person name="Gladieux P."/>
            <person name="Hiltunen Thoren M."/>
            <person name="Johannesson H."/>
        </authorList>
    </citation>
    <scope>NUCLEOTIDE SEQUENCE</scope>
    <source>
        <strain evidence="2">CBS 123565</strain>
    </source>
</reference>
<protein>
    <submittedName>
        <fullName evidence="2">Uncharacterized protein</fullName>
    </submittedName>
</protein>
<gene>
    <name evidence="2" type="ORF">BT67DRAFT_438153</name>
</gene>
<dbReference type="Proteomes" id="UP001304895">
    <property type="component" value="Unassembled WGS sequence"/>
</dbReference>
<organism evidence="2 3">
    <name type="scientific">Trichocladium antarcticum</name>
    <dbReference type="NCBI Taxonomy" id="1450529"/>
    <lineage>
        <taxon>Eukaryota</taxon>
        <taxon>Fungi</taxon>
        <taxon>Dikarya</taxon>
        <taxon>Ascomycota</taxon>
        <taxon>Pezizomycotina</taxon>
        <taxon>Sordariomycetes</taxon>
        <taxon>Sordariomycetidae</taxon>
        <taxon>Sordariales</taxon>
        <taxon>Chaetomiaceae</taxon>
        <taxon>Trichocladium</taxon>
    </lineage>
</organism>
<evidence type="ECO:0000313" key="3">
    <source>
        <dbReference type="Proteomes" id="UP001304895"/>
    </source>
</evidence>
<dbReference type="AlphaFoldDB" id="A0AAN6UVY4"/>
<keyword evidence="3" id="KW-1185">Reference proteome</keyword>
<dbReference type="Gene3D" id="3.40.50.10680">
    <property type="entry name" value="CofD-like domains"/>
    <property type="match status" value="1"/>
</dbReference>
<sequence>MSHPMAPVVVGNGDGNGNGTGGRKLDITVFSGGTAANSLVDVFNSIAGKRGRQLNYVIPISDNGGSSSELIRFVGGPSR</sequence>
<dbReference type="PANTHER" id="PTHR31240:SF0">
    <property type="entry name" value="MATERNAL EFFECT EMBRYO ARREST 18"/>
    <property type="match status" value="1"/>
</dbReference>